<evidence type="ECO:0000313" key="2">
    <source>
        <dbReference type="Proteomes" id="UP001139516"/>
    </source>
</evidence>
<protein>
    <submittedName>
        <fullName evidence="1">Uncharacterized protein</fullName>
    </submittedName>
</protein>
<dbReference type="RefSeq" id="WP_248665721.1">
    <property type="nucleotide sequence ID" value="NZ_JALPRX010000014.1"/>
</dbReference>
<evidence type="ECO:0000313" key="1">
    <source>
        <dbReference type="EMBL" id="MCK8783597.1"/>
    </source>
</evidence>
<name>A0A9X2BSW3_9PROT</name>
<reference evidence="1" key="1">
    <citation type="submission" date="2022-04" db="EMBL/GenBank/DDBJ databases">
        <title>Roseomonas acroporae sp. nov., isolated from coral Acropora digitifera.</title>
        <authorList>
            <person name="Sun H."/>
        </authorList>
    </citation>
    <scope>NUCLEOTIDE SEQUENCE</scope>
    <source>
        <strain evidence="1">NAR14</strain>
    </source>
</reference>
<sequence>MPAGLYAAGPAAGAASGEVPGWDAALPGARHTQMPCPPGTAPAAARFNAGVVRCMPE</sequence>
<keyword evidence="2" id="KW-1185">Reference proteome</keyword>
<organism evidence="1 2">
    <name type="scientific">Roseomonas acroporae</name>
    <dbReference type="NCBI Taxonomy" id="2937791"/>
    <lineage>
        <taxon>Bacteria</taxon>
        <taxon>Pseudomonadati</taxon>
        <taxon>Pseudomonadota</taxon>
        <taxon>Alphaproteobacteria</taxon>
        <taxon>Acetobacterales</taxon>
        <taxon>Roseomonadaceae</taxon>
        <taxon>Roseomonas</taxon>
    </lineage>
</organism>
<dbReference type="EMBL" id="JALPRX010000014">
    <property type="protein sequence ID" value="MCK8783597.1"/>
    <property type="molecule type" value="Genomic_DNA"/>
</dbReference>
<accession>A0A9X2BSW3</accession>
<gene>
    <name evidence="1" type="ORF">M0638_04280</name>
</gene>
<proteinExistence type="predicted"/>
<comment type="caution">
    <text evidence="1">The sequence shown here is derived from an EMBL/GenBank/DDBJ whole genome shotgun (WGS) entry which is preliminary data.</text>
</comment>
<dbReference type="AlphaFoldDB" id="A0A9X2BSW3"/>
<dbReference type="Proteomes" id="UP001139516">
    <property type="component" value="Unassembled WGS sequence"/>
</dbReference>